<dbReference type="Proteomes" id="UP000823941">
    <property type="component" value="Chromosome 21"/>
</dbReference>
<protein>
    <submittedName>
        <fullName evidence="2">Uncharacterized protein</fullName>
    </submittedName>
</protein>
<organism evidence="2 3">
    <name type="scientific">Plutella xylostella</name>
    <name type="common">Diamondback moth</name>
    <name type="synonym">Plutella maculipennis</name>
    <dbReference type="NCBI Taxonomy" id="51655"/>
    <lineage>
        <taxon>Eukaryota</taxon>
        <taxon>Metazoa</taxon>
        <taxon>Ecdysozoa</taxon>
        <taxon>Arthropoda</taxon>
        <taxon>Hexapoda</taxon>
        <taxon>Insecta</taxon>
        <taxon>Pterygota</taxon>
        <taxon>Neoptera</taxon>
        <taxon>Endopterygota</taxon>
        <taxon>Lepidoptera</taxon>
        <taxon>Glossata</taxon>
        <taxon>Ditrysia</taxon>
        <taxon>Yponomeutoidea</taxon>
        <taxon>Plutellidae</taxon>
        <taxon>Plutella</taxon>
    </lineage>
</organism>
<feature type="region of interest" description="Disordered" evidence="1">
    <location>
        <begin position="1"/>
        <end position="41"/>
    </location>
</feature>
<sequence length="98" mass="10803">MFPGLTPTPDNRFPASTPVPWDREIGQNPWGGRATSQSQLSETPEIIHVVAPTPPGLTTQRRHLLRHQKDTFKKSCATKPLNTQRIRASAAGQLAPLK</sequence>
<keyword evidence="3" id="KW-1185">Reference proteome</keyword>
<proteinExistence type="predicted"/>
<evidence type="ECO:0000313" key="3">
    <source>
        <dbReference type="Proteomes" id="UP000823941"/>
    </source>
</evidence>
<reference evidence="2 3" key="1">
    <citation type="submission" date="2021-06" db="EMBL/GenBank/DDBJ databases">
        <title>A haploid diamondback moth (Plutella xylostella L.) genome assembly resolves 31 chromosomes and identifies a diamide resistance mutation.</title>
        <authorList>
            <person name="Ward C.M."/>
            <person name="Perry K.D."/>
            <person name="Baker G."/>
            <person name="Powis K."/>
            <person name="Heckel D.G."/>
            <person name="Baxter S.W."/>
        </authorList>
    </citation>
    <scope>NUCLEOTIDE SEQUENCE [LARGE SCALE GENOMIC DNA]</scope>
    <source>
        <strain evidence="2 3">LV</strain>
        <tissue evidence="2">Single pupa</tissue>
    </source>
</reference>
<dbReference type="EMBL" id="JAHIBW010000021">
    <property type="protein sequence ID" value="KAG7300488.1"/>
    <property type="molecule type" value="Genomic_DNA"/>
</dbReference>
<evidence type="ECO:0000256" key="1">
    <source>
        <dbReference type="SAM" id="MobiDB-lite"/>
    </source>
</evidence>
<evidence type="ECO:0000313" key="2">
    <source>
        <dbReference type="EMBL" id="KAG7300488.1"/>
    </source>
</evidence>
<name>A0ABQ7Q968_PLUXY</name>
<comment type="caution">
    <text evidence="2">The sequence shown here is derived from an EMBL/GenBank/DDBJ whole genome shotgun (WGS) entry which is preliminary data.</text>
</comment>
<accession>A0ABQ7Q968</accession>
<gene>
    <name evidence="2" type="ORF">JYU34_016120</name>
</gene>